<sequence length="142" mass="16554">MVWTHLIINSLSSQPSNTHLINKAIQIYKCSFEHIQLSTNGKQKKHNSFCQCVFYVAVSLQVLISQNFFWSFTSFFRSQTREENSLSEIVEEEKNKEAKTRAVIFAGLQQYYLRRADARTIKLQKPVGKKGGQFHPRGRKRK</sequence>
<name>A0A6N2LSR8_SALVM</name>
<proteinExistence type="predicted"/>
<organism evidence="1">
    <name type="scientific">Salix viminalis</name>
    <name type="common">Common osier</name>
    <name type="synonym">Basket willow</name>
    <dbReference type="NCBI Taxonomy" id="40686"/>
    <lineage>
        <taxon>Eukaryota</taxon>
        <taxon>Viridiplantae</taxon>
        <taxon>Streptophyta</taxon>
        <taxon>Embryophyta</taxon>
        <taxon>Tracheophyta</taxon>
        <taxon>Spermatophyta</taxon>
        <taxon>Magnoliopsida</taxon>
        <taxon>eudicotyledons</taxon>
        <taxon>Gunneridae</taxon>
        <taxon>Pentapetalae</taxon>
        <taxon>rosids</taxon>
        <taxon>fabids</taxon>
        <taxon>Malpighiales</taxon>
        <taxon>Salicaceae</taxon>
        <taxon>Saliceae</taxon>
        <taxon>Salix</taxon>
    </lineage>
</organism>
<accession>A0A6N2LSR8</accession>
<reference evidence="1" key="1">
    <citation type="submission" date="2019-03" db="EMBL/GenBank/DDBJ databases">
        <authorList>
            <person name="Mank J."/>
            <person name="Almeida P."/>
        </authorList>
    </citation>
    <scope>NUCLEOTIDE SEQUENCE</scope>
    <source>
        <strain evidence="1">78183</strain>
    </source>
</reference>
<evidence type="ECO:0000313" key="1">
    <source>
        <dbReference type="EMBL" id="VFU43287.1"/>
    </source>
</evidence>
<dbReference type="EMBL" id="CAADRP010001596">
    <property type="protein sequence ID" value="VFU43287.1"/>
    <property type="molecule type" value="Genomic_DNA"/>
</dbReference>
<dbReference type="AlphaFoldDB" id="A0A6N2LSR8"/>
<protein>
    <submittedName>
        <fullName evidence="1">Uncharacterized protein</fullName>
    </submittedName>
</protein>
<gene>
    <name evidence="1" type="ORF">SVIM_LOCUS263790</name>
</gene>